<name>A0A512DZY7_9PROT</name>
<dbReference type="Gene3D" id="3.40.1160.10">
    <property type="entry name" value="Acetylglutamate kinase-like"/>
    <property type="match status" value="1"/>
</dbReference>
<gene>
    <name evidence="1" type="ORF">SAE02_61890</name>
</gene>
<evidence type="ECO:0008006" key="3">
    <source>
        <dbReference type="Google" id="ProtNLM"/>
    </source>
</evidence>
<dbReference type="SUPFAM" id="SSF53633">
    <property type="entry name" value="Carbamate kinase-like"/>
    <property type="match status" value="1"/>
</dbReference>
<dbReference type="RefSeq" id="WP_052832261.1">
    <property type="nucleotide sequence ID" value="NZ_BJYZ01000035.1"/>
</dbReference>
<proteinExistence type="predicted"/>
<protein>
    <recommendedName>
        <fullName evidence="3">Aspartate/glutamate/uridylate kinase domain-containing protein</fullName>
    </recommendedName>
</protein>
<organism evidence="1 2">
    <name type="scientific">Skermanella aerolata</name>
    <dbReference type="NCBI Taxonomy" id="393310"/>
    <lineage>
        <taxon>Bacteria</taxon>
        <taxon>Pseudomonadati</taxon>
        <taxon>Pseudomonadota</taxon>
        <taxon>Alphaproteobacteria</taxon>
        <taxon>Rhodospirillales</taxon>
        <taxon>Azospirillaceae</taxon>
        <taxon>Skermanella</taxon>
    </lineage>
</organism>
<accession>A0A512DZY7</accession>
<dbReference type="AlphaFoldDB" id="A0A512DZY7"/>
<dbReference type="EMBL" id="BJYZ01000035">
    <property type="protein sequence ID" value="GEO42041.1"/>
    <property type="molecule type" value="Genomic_DNA"/>
</dbReference>
<reference evidence="1 2" key="1">
    <citation type="submission" date="2019-07" db="EMBL/GenBank/DDBJ databases">
        <title>Whole genome shotgun sequence of Skermanella aerolata NBRC 106429.</title>
        <authorList>
            <person name="Hosoyama A."/>
            <person name="Uohara A."/>
            <person name="Ohji S."/>
            <person name="Ichikawa N."/>
        </authorList>
    </citation>
    <scope>NUCLEOTIDE SEQUENCE [LARGE SCALE GENOMIC DNA]</scope>
    <source>
        <strain evidence="1 2">NBRC 106429</strain>
    </source>
</reference>
<keyword evidence="2" id="KW-1185">Reference proteome</keyword>
<dbReference type="InterPro" id="IPR036393">
    <property type="entry name" value="AceGlu_kinase-like_sf"/>
</dbReference>
<sequence length="231" mass="24902">MDSVFDPTETAAAVKAGACVIQIGGNLADWVAMADWLTLAGRLAAKAPTVIVPTGGPFAETVHEAEDMWRLPPAIVRRMVLLGMDSHALLLHGIRSDIATAPDFNAIWANAAAERASVWMPGGLVRERPDLVDDWDMSSDSLAAWLAVELRAERLILVKSGACPCHAVDTLGMVRDGLLGPDFPGWRRRFRGKVLCVGRDQVEELAAALDRDEEFGCPLASVPSLIKERPA</sequence>
<comment type="caution">
    <text evidence="1">The sequence shown here is derived from an EMBL/GenBank/DDBJ whole genome shotgun (WGS) entry which is preliminary data.</text>
</comment>
<dbReference type="Proteomes" id="UP000321523">
    <property type="component" value="Unassembled WGS sequence"/>
</dbReference>
<dbReference type="OrthoDB" id="6683219at2"/>
<evidence type="ECO:0000313" key="2">
    <source>
        <dbReference type="Proteomes" id="UP000321523"/>
    </source>
</evidence>
<evidence type="ECO:0000313" key="1">
    <source>
        <dbReference type="EMBL" id="GEO42041.1"/>
    </source>
</evidence>